<protein>
    <submittedName>
        <fullName evidence="1">Uncharacterized protein</fullName>
    </submittedName>
</protein>
<accession>A0A7R9EHI6</accession>
<reference evidence="1" key="1">
    <citation type="submission" date="2020-11" db="EMBL/GenBank/DDBJ databases">
        <authorList>
            <person name="Tran Van P."/>
        </authorList>
    </citation>
    <scope>NUCLEOTIDE SEQUENCE</scope>
</reference>
<evidence type="ECO:0000313" key="1">
    <source>
        <dbReference type="EMBL" id="CAD7433693.1"/>
    </source>
</evidence>
<organism evidence="1">
    <name type="scientific">Timema monikensis</name>
    <dbReference type="NCBI Taxonomy" id="170555"/>
    <lineage>
        <taxon>Eukaryota</taxon>
        <taxon>Metazoa</taxon>
        <taxon>Ecdysozoa</taxon>
        <taxon>Arthropoda</taxon>
        <taxon>Hexapoda</taxon>
        <taxon>Insecta</taxon>
        <taxon>Pterygota</taxon>
        <taxon>Neoptera</taxon>
        <taxon>Polyneoptera</taxon>
        <taxon>Phasmatodea</taxon>
        <taxon>Timematodea</taxon>
        <taxon>Timematoidea</taxon>
        <taxon>Timematidae</taxon>
        <taxon>Timema</taxon>
    </lineage>
</organism>
<proteinExistence type="predicted"/>
<name>A0A7R9EHI6_9NEOP</name>
<gene>
    <name evidence="1" type="ORF">TMSB3V08_LOCUS10363</name>
</gene>
<dbReference type="AlphaFoldDB" id="A0A7R9EHI6"/>
<dbReference type="EMBL" id="OB796692">
    <property type="protein sequence ID" value="CAD7433693.1"/>
    <property type="molecule type" value="Genomic_DNA"/>
</dbReference>
<sequence length="197" mass="22010">MGEGGGISKSLCRVTLQAYQAGASTIMLKHWFYNACILLKHVSTRWLQMGHAQLRISLSSCLYRANPLLMDRALRLFKSYVATNSLSVPLGVWPLDLDVRRRAALYWLKKGARGKVEELTREGVTTRGEIREALLDEWQEVSGAANISLISVGLNPIDLIWTNRPPYAKQPAFVHDLKYAGNVTATQPGFCLSSYQD</sequence>